<protein>
    <recommendedName>
        <fullName evidence="2">Glycosyltransferase 2-like domain-containing protein</fullName>
    </recommendedName>
</protein>
<dbReference type="Pfam" id="PF00535">
    <property type="entry name" value="Glycos_transf_2"/>
    <property type="match status" value="1"/>
</dbReference>
<proteinExistence type="predicted"/>
<feature type="transmembrane region" description="Helical" evidence="1">
    <location>
        <begin position="248"/>
        <end position="267"/>
    </location>
</feature>
<dbReference type="InterPro" id="IPR029044">
    <property type="entry name" value="Nucleotide-diphossugar_trans"/>
</dbReference>
<dbReference type="EMBL" id="UINC01001608">
    <property type="protein sequence ID" value="SUZ84810.1"/>
    <property type="molecule type" value="Genomic_DNA"/>
</dbReference>
<dbReference type="InterPro" id="IPR050834">
    <property type="entry name" value="Glycosyltransf_2"/>
</dbReference>
<reference evidence="3" key="1">
    <citation type="submission" date="2018-05" db="EMBL/GenBank/DDBJ databases">
        <authorList>
            <person name="Lanie J.A."/>
            <person name="Ng W.-L."/>
            <person name="Kazmierczak K.M."/>
            <person name="Andrzejewski T.M."/>
            <person name="Davidsen T.M."/>
            <person name="Wayne K.J."/>
            <person name="Tettelin H."/>
            <person name="Glass J.I."/>
            <person name="Rusch D."/>
            <person name="Podicherti R."/>
            <person name="Tsui H.-C.T."/>
            <person name="Winkler M.E."/>
        </authorList>
    </citation>
    <scope>NUCLEOTIDE SEQUENCE</scope>
</reference>
<keyword evidence="1" id="KW-0812">Transmembrane</keyword>
<keyword evidence="1" id="KW-1133">Transmembrane helix</keyword>
<evidence type="ECO:0000259" key="2">
    <source>
        <dbReference type="Pfam" id="PF00535"/>
    </source>
</evidence>
<evidence type="ECO:0000256" key="1">
    <source>
        <dbReference type="SAM" id="Phobius"/>
    </source>
</evidence>
<evidence type="ECO:0000313" key="3">
    <source>
        <dbReference type="EMBL" id="SUZ84810.1"/>
    </source>
</evidence>
<feature type="transmembrane region" description="Helical" evidence="1">
    <location>
        <begin position="273"/>
        <end position="293"/>
    </location>
</feature>
<dbReference type="SUPFAM" id="SSF53448">
    <property type="entry name" value="Nucleotide-diphospho-sugar transferases"/>
    <property type="match status" value="1"/>
</dbReference>
<organism evidence="3">
    <name type="scientific">marine metagenome</name>
    <dbReference type="NCBI Taxonomy" id="408172"/>
    <lineage>
        <taxon>unclassified sequences</taxon>
        <taxon>metagenomes</taxon>
        <taxon>ecological metagenomes</taxon>
    </lineage>
</organism>
<dbReference type="InterPro" id="IPR001173">
    <property type="entry name" value="Glyco_trans_2-like"/>
</dbReference>
<feature type="transmembrane region" description="Helical" evidence="1">
    <location>
        <begin position="300"/>
        <end position="324"/>
    </location>
</feature>
<name>A0A381R032_9ZZZZ</name>
<dbReference type="Gene3D" id="3.90.550.10">
    <property type="entry name" value="Spore Coat Polysaccharide Biosynthesis Protein SpsA, Chain A"/>
    <property type="match status" value="1"/>
</dbReference>
<dbReference type="PANTHER" id="PTHR43685">
    <property type="entry name" value="GLYCOSYLTRANSFERASE"/>
    <property type="match status" value="1"/>
</dbReference>
<gene>
    <name evidence="3" type="ORF">METZ01_LOCUS37664</name>
</gene>
<feature type="domain" description="Glycosyltransferase 2-like" evidence="2">
    <location>
        <begin position="9"/>
        <end position="179"/>
    </location>
</feature>
<dbReference type="PANTHER" id="PTHR43685:SF3">
    <property type="entry name" value="SLR2126 PROTEIN"/>
    <property type="match status" value="1"/>
</dbReference>
<sequence length="343" mass="38786">MSGVSPIISIITPTFNRADEIDLLLESINNQTIDYSLFEMIIADDGSTDSTEDLIAGWQQKTDFELKYFTQDNQGPGSARNLGLKEAAGELFVFIDSDCEAHQTWLETIYAAYQNDEFDACGGPDSAKDDFTPIQKAIDFSMTSFLTTGGMRGHSEKMIAKFYPRSHNMAMRRSVYDKVGGFGSLRHGQDIELSHRIHKSGARVKFLKNAVVYHRRRTTLKKFFRQVFNWGVARINLGKIDKSMLEPIHFLPAAATLLAILVIMGSLVNPPVFFPIFLFGITSLLLMSIIAVYQSKSIKVGFYTSLTIPFQIFGYGSGFIIQFIKRYIFGMGEWRGFSKRYYH</sequence>
<keyword evidence="1" id="KW-0472">Membrane</keyword>
<dbReference type="AlphaFoldDB" id="A0A381R032"/>
<accession>A0A381R032</accession>